<proteinExistence type="inferred from homology"/>
<keyword evidence="6" id="KW-0808">Transferase</keyword>
<dbReference type="GeneTree" id="ENSGT00940000160406"/>
<evidence type="ECO:0000313" key="19">
    <source>
        <dbReference type="Proteomes" id="UP000002279"/>
    </source>
</evidence>
<dbReference type="FunFam" id="3.30.40.10:FF:000184">
    <property type="entry name" value="Baculoviral IAP repeat containing 2"/>
    <property type="match status" value="1"/>
</dbReference>
<dbReference type="FunFam" id="1.10.1170.10:FF:000003">
    <property type="entry name" value="E3 ubiquitin-protein ligase XIAP"/>
    <property type="match status" value="1"/>
</dbReference>
<keyword evidence="8" id="KW-0053">Apoptosis</keyword>
<protein>
    <recommendedName>
        <fullName evidence="4">RING-type E3 ubiquitin transferase</fullName>
        <ecNumber evidence="4">2.3.2.27</ecNumber>
    </recommendedName>
</protein>
<evidence type="ECO:0000256" key="14">
    <source>
        <dbReference type="ARBA" id="ARBA00022843"/>
    </source>
</evidence>
<dbReference type="EC" id="2.3.2.27" evidence="4"/>
<dbReference type="InterPro" id="IPR013083">
    <property type="entry name" value="Znf_RING/FYVE/PHD"/>
</dbReference>
<evidence type="ECO:0000256" key="13">
    <source>
        <dbReference type="ARBA" id="ARBA00022833"/>
    </source>
</evidence>
<feature type="region of interest" description="Disordered" evidence="16">
    <location>
        <begin position="152"/>
        <end position="174"/>
    </location>
</feature>
<dbReference type="Gene3D" id="1.10.1170.10">
    <property type="entry name" value="Inhibitor Of Apoptosis Protein (2mihbC-IAP-1), Chain A"/>
    <property type="match status" value="1"/>
</dbReference>
<dbReference type="GO" id="GO:0031398">
    <property type="term" value="P:positive regulation of protein ubiquitination"/>
    <property type="evidence" value="ECO:0000318"/>
    <property type="project" value="GO_Central"/>
</dbReference>
<dbReference type="Pfam" id="PF00653">
    <property type="entry name" value="BIR"/>
    <property type="match status" value="1"/>
</dbReference>
<dbReference type="GO" id="GO:0004869">
    <property type="term" value="F:cysteine-type endopeptidase inhibitor activity"/>
    <property type="evidence" value="ECO:0007669"/>
    <property type="project" value="UniProtKB-KW"/>
</dbReference>
<evidence type="ECO:0000256" key="12">
    <source>
        <dbReference type="ARBA" id="ARBA00022786"/>
    </source>
</evidence>
<dbReference type="Proteomes" id="UP000002279">
    <property type="component" value="Unplaced"/>
</dbReference>
<evidence type="ECO:0000256" key="2">
    <source>
        <dbReference type="ARBA" id="ARBA00004496"/>
    </source>
</evidence>
<dbReference type="InterPro" id="IPR001370">
    <property type="entry name" value="BIR_rpt"/>
</dbReference>
<dbReference type="AlphaFoldDB" id="K7E9I1"/>
<evidence type="ECO:0000256" key="8">
    <source>
        <dbReference type="ARBA" id="ARBA00022703"/>
    </source>
</evidence>
<comment type="catalytic activity">
    <reaction evidence="1">
        <text>S-ubiquitinyl-[E2 ubiquitin-conjugating enzyme]-L-cysteine + [acceptor protein]-L-lysine = [E2 ubiquitin-conjugating enzyme]-L-cysteine + N(6)-ubiquitinyl-[acceptor protein]-L-lysine.</text>
        <dbReference type="EC" id="2.3.2.27"/>
    </reaction>
</comment>
<keyword evidence="12" id="KW-0833">Ubl conjugation pathway</keyword>
<dbReference type="FunFam" id="1.10.533.10:FF:000075">
    <property type="entry name" value="Baculoviral IAP repeat containing 7"/>
    <property type="match status" value="1"/>
</dbReference>
<evidence type="ECO:0000256" key="15">
    <source>
        <dbReference type="PROSITE-ProRule" id="PRU00175"/>
    </source>
</evidence>
<evidence type="ECO:0000256" key="4">
    <source>
        <dbReference type="ARBA" id="ARBA00012483"/>
    </source>
</evidence>
<evidence type="ECO:0000259" key="17">
    <source>
        <dbReference type="PROSITE" id="PS50089"/>
    </source>
</evidence>
<keyword evidence="11 15" id="KW-0863">Zinc-finger</keyword>
<dbReference type="PROSITE" id="PS50143">
    <property type="entry name" value="BIR_REPEAT_2"/>
    <property type="match status" value="1"/>
</dbReference>
<dbReference type="Pfam" id="PF13920">
    <property type="entry name" value="zf-C3HC4_3"/>
    <property type="match status" value="1"/>
</dbReference>
<dbReference type="SMART" id="SM00238">
    <property type="entry name" value="BIR"/>
    <property type="match status" value="1"/>
</dbReference>
<evidence type="ECO:0000256" key="3">
    <source>
        <dbReference type="ARBA" id="ARBA00006672"/>
    </source>
</evidence>
<evidence type="ECO:0000256" key="16">
    <source>
        <dbReference type="SAM" id="MobiDB-lite"/>
    </source>
</evidence>
<dbReference type="GO" id="GO:0051726">
    <property type="term" value="P:regulation of cell cycle"/>
    <property type="evidence" value="ECO:0000318"/>
    <property type="project" value="GO_Central"/>
</dbReference>
<dbReference type="GO" id="GO:0061630">
    <property type="term" value="F:ubiquitin protein ligase activity"/>
    <property type="evidence" value="ECO:0000318"/>
    <property type="project" value="GO_Central"/>
</dbReference>
<name>K7E9I1_ORNAN</name>
<dbReference type="GO" id="GO:0043066">
    <property type="term" value="P:negative regulation of apoptotic process"/>
    <property type="evidence" value="ECO:0000318"/>
    <property type="project" value="GO_Central"/>
</dbReference>
<dbReference type="HOGENOM" id="CLU_170671_1_0_1"/>
<keyword evidence="9" id="KW-0789">Thiol protease inhibitor</keyword>
<organism evidence="18 19">
    <name type="scientific">Ornithorhynchus anatinus</name>
    <name type="common">Duckbill platypus</name>
    <dbReference type="NCBI Taxonomy" id="9258"/>
    <lineage>
        <taxon>Eukaryota</taxon>
        <taxon>Metazoa</taxon>
        <taxon>Chordata</taxon>
        <taxon>Craniata</taxon>
        <taxon>Vertebrata</taxon>
        <taxon>Euteleostomi</taxon>
        <taxon>Mammalia</taxon>
        <taxon>Monotremata</taxon>
        <taxon>Ornithorhynchidae</taxon>
        <taxon>Ornithorhynchus</taxon>
    </lineage>
</organism>
<evidence type="ECO:0000256" key="11">
    <source>
        <dbReference type="ARBA" id="ARBA00022771"/>
    </source>
</evidence>
<comment type="similarity">
    <text evidence="3">Belongs to the IAP family.</text>
</comment>
<keyword evidence="5" id="KW-0963">Cytoplasm</keyword>
<dbReference type="PANTHER" id="PTHR10044">
    <property type="entry name" value="INHIBITOR OF APOPTOSIS"/>
    <property type="match status" value="1"/>
</dbReference>
<evidence type="ECO:0000256" key="6">
    <source>
        <dbReference type="ARBA" id="ARBA00022679"/>
    </source>
</evidence>
<keyword evidence="7" id="KW-0646">Protease inhibitor</keyword>
<dbReference type="InterPro" id="IPR050784">
    <property type="entry name" value="IAP"/>
</dbReference>
<reference evidence="18" key="2">
    <citation type="submission" date="2025-09" db="UniProtKB">
        <authorList>
            <consortium name="Ensembl"/>
        </authorList>
    </citation>
    <scope>IDENTIFICATION</scope>
    <source>
        <strain evidence="18">Glennie</strain>
    </source>
</reference>
<feature type="domain" description="RING-type" evidence="17">
    <location>
        <begin position="324"/>
        <end position="359"/>
    </location>
</feature>
<keyword evidence="10" id="KW-0479">Metal-binding</keyword>
<dbReference type="STRING" id="9258.ENSOANP00000030188"/>
<comment type="subcellular location">
    <subcellularLocation>
        <location evidence="2">Cytoplasm</location>
    </subcellularLocation>
</comment>
<dbReference type="GO" id="GO:0005634">
    <property type="term" value="C:nucleus"/>
    <property type="evidence" value="ECO:0000318"/>
    <property type="project" value="GO_Central"/>
</dbReference>
<evidence type="ECO:0000256" key="1">
    <source>
        <dbReference type="ARBA" id="ARBA00000900"/>
    </source>
</evidence>
<keyword evidence="14" id="KW-0832">Ubl conjugation</keyword>
<dbReference type="GO" id="GO:0043027">
    <property type="term" value="F:cysteine-type endopeptidase inhibitor activity involved in apoptotic process"/>
    <property type="evidence" value="ECO:0000318"/>
    <property type="project" value="GO_Central"/>
</dbReference>
<dbReference type="Ensembl" id="ENSOANT00000039431.2">
    <property type="protein sequence ID" value="ENSOANP00000030188.2"/>
    <property type="gene ID" value="ENSOANG00000031992.2"/>
</dbReference>
<dbReference type="CDD" id="cd16713">
    <property type="entry name" value="RING-HC_BIRC2_3_7"/>
    <property type="match status" value="1"/>
</dbReference>
<dbReference type="PROSITE" id="PS01282">
    <property type="entry name" value="BIR_REPEAT_1"/>
    <property type="match status" value="1"/>
</dbReference>
<dbReference type="FunFam" id="1.10.1170.10:FF:000002">
    <property type="entry name" value="Baculoviral IAP repeat containing 7"/>
    <property type="match status" value="1"/>
</dbReference>
<dbReference type="SUPFAM" id="SSF57924">
    <property type="entry name" value="Inhibitor of apoptosis (IAP) repeat"/>
    <property type="match status" value="1"/>
</dbReference>
<dbReference type="Gene3D" id="3.30.40.10">
    <property type="entry name" value="Zinc/RING finger domain, C3HC4 (zinc finger)"/>
    <property type="match status" value="1"/>
</dbReference>
<evidence type="ECO:0000256" key="10">
    <source>
        <dbReference type="ARBA" id="ARBA00022723"/>
    </source>
</evidence>
<evidence type="ECO:0000256" key="7">
    <source>
        <dbReference type="ARBA" id="ARBA00022690"/>
    </source>
</evidence>
<dbReference type="SMART" id="SM00184">
    <property type="entry name" value="RING"/>
    <property type="match status" value="1"/>
</dbReference>
<keyword evidence="19" id="KW-1185">Reference proteome</keyword>
<evidence type="ECO:0000256" key="5">
    <source>
        <dbReference type="ARBA" id="ARBA00022490"/>
    </source>
</evidence>
<dbReference type="PROSITE" id="PS50089">
    <property type="entry name" value="ZF_RING_2"/>
    <property type="match status" value="1"/>
</dbReference>
<dbReference type="Bgee" id="ENSOANG00000031992">
    <property type="expression patterns" value="Expressed in ovary and 5 other cell types or tissues"/>
</dbReference>
<dbReference type="FunCoup" id="K7E9I1">
    <property type="interactions" value="443"/>
</dbReference>
<keyword evidence="13" id="KW-0862">Zinc</keyword>
<dbReference type="PANTHER" id="PTHR10044:SF163">
    <property type="entry name" value="BACULOVIRAL IAP REPEAT-CONTAINING PROTEIN 7"/>
    <property type="match status" value="1"/>
</dbReference>
<dbReference type="eggNOG" id="KOG1101">
    <property type="taxonomic scope" value="Eukaryota"/>
</dbReference>
<dbReference type="CDD" id="cd00022">
    <property type="entry name" value="BIR"/>
    <property type="match status" value="1"/>
</dbReference>
<evidence type="ECO:0000256" key="9">
    <source>
        <dbReference type="ARBA" id="ARBA00022704"/>
    </source>
</evidence>
<gene>
    <name evidence="18" type="primary">BIRC7</name>
</gene>
<evidence type="ECO:0000313" key="18">
    <source>
        <dbReference type="Ensembl" id="ENSOANP00000030188.2"/>
    </source>
</evidence>
<dbReference type="InParanoid" id="K7E9I1"/>
<dbReference type="InterPro" id="IPR001841">
    <property type="entry name" value="Znf_RING"/>
</dbReference>
<dbReference type="GO" id="GO:0005737">
    <property type="term" value="C:cytoplasm"/>
    <property type="evidence" value="ECO:0000318"/>
    <property type="project" value="GO_Central"/>
</dbReference>
<dbReference type="GO" id="GO:0006915">
    <property type="term" value="P:apoptotic process"/>
    <property type="evidence" value="ECO:0007669"/>
    <property type="project" value="UniProtKB-KW"/>
</dbReference>
<reference evidence="18" key="1">
    <citation type="submission" date="2025-08" db="UniProtKB">
        <authorList>
            <consortium name="Ensembl"/>
        </authorList>
    </citation>
    <scope>IDENTIFICATION</scope>
    <source>
        <strain evidence="18">Glennie</strain>
    </source>
</reference>
<dbReference type="GO" id="GO:0008270">
    <property type="term" value="F:zinc ion binding"/>
    <property type="evidence" value="ECO:0007669"/>
    <property type="project" value="UniProtKB-KW"/>
</dbReference>
<accession>K7E9I1</accession>
<feature type="region of interest" description="Disordered" evidence="16">
    <location>
        <begin position="1"/>
        <end position="57"/>
    </location>
</feature>
<sequence length="371" mass="40915">MGMNRSSDSNGGGGAEAAETSTPARGRPGNHPVGRPGEHWGGRGATTTAPAHWGPPRDLFYGAGDFSHALSFLPPSPPPWWGGGEGGEENQEVTWWTLQRLLPPEGSGPGGQGGVRGVKGRAMKEVDSESVCRPGQASDCVDGQILSQLQRISEEEEEEEEERGLARQPTYPDMEPEEMRRATFHNWPLNAMAQPEQLARAGFFYSGHRDKVTCYYCDGGLRNWEQGDDPWREHAKWFPRCEFLLQARGRDYVNSICDLYFTPMESLGSSGELNEQESTVAQGPVKSAPETPAVRMESQPECSEEAGNLSTEEQLQRLQEERTCKVCMDRMVSIVFVPCGHLVVCTECAPNLQHCPICRALIRGSVRTFMS</sequence>